<dbReference type="GO" id="GO:0070286">
    <property type="term" value="P:axonemal dynein complex assembly"/>
    <property type="evidence" value="ECO:0007669"/>
    <property type="project" value="InterPro"/>
</dbReference>
<protein>
    <submittedName>
        <fullName evidence="10">Dynein assembly factor 3, axonemal</fullName>
    </submittedName>
</protein>
<dbReference type="GO" id="GO:0120293">
    <property type="term" value="C:dynein axonemal particle"/>
    <property type="evidence" value="ECO:0007669"/>
    <property type="project" value="UniProtKB-SubCell"/>
</dbReference>
<dbReference type="Pfam" id="PF14737">
    <property type="entry name" value="DUF4470"/>
    <property type="match status" value="1"/>
</dbReference>
<feature type="domain" description="DUF4470" evidence="7">
    <location>
        <begin position="50"/>
        <end position="156"/>
    </location>
</feature>
<reference evidence="10" key="1">
    <citation type="submission" date="2025-08" db="UniProtKB">
        <authorList>
            <consortium name="RefSeq"/>
        </authorList>
    </citation>
    <scope>IDENTIFICATION</scope>
    <source>
        <tissue evidence="10">Gonads</tissue>
    </source>
</reference>
<evidence type="ECO:0000256" key="3">
    <source>
        <dbReference type="ARBA" id="ARBA00022794"/>
    </source>
</evidence>
<dbReference type="Proteomes" id="UP000085678">
    <property type="component" value="Unplaced"/>
</dbReference>
<sequence length="531" mass="61876">MFINGDLAEHISNIEKKRFQIFFYSLVVFTLTLFNVKRSKMTDGFGSITWWGFSPVLDLQDKDLCSHLQNVQLGDGELPELNILMVGAGDCRHILKTLAHTYRWPRQKINFYILEANMECYARHLLLLTIALESQNRMGLQEKTELFMELFGNTLVRQQTCEYLESMSNEFIKMVTDFDHLEKKMPIIDMSSLKFKERDFLEGIFKFWRNKDHQIFDVSKCWDLRLRQYLGTRYDARNGVFDWDYNMKLVERGAKIIHKSEYNRWRNTGVAFEIREGNYEFPNKTLASGLLLKTQDGDKVARRGYWGDVLVGPFIAFGLESEEKSFFKTYNGLHTKMAGDVTEFNITSMLHEILNKTKYELPQMEDTKEEEEQKGPKLQEIREEDELEEEEEEDQNNVKQPEPEPPAADAETEQTPLEKEFVSVPVENFKVHFLPLNCAQDLSKKSKYQKLFNIAYFSNSMVHHLTPELAATLADKASVILELTLYMLELRPENIKLFSEKVTNMAKAAGCEVAAPCNPEKDNFARFTFSR</sequence>
<keyword evidence="9" id="KW-1185">Reference proteome</keyword>
<feature type="domain" description="Dynein assembly factor 3 C-terminal" evidence="8">
    <location>
        <begin position="188"/>
        <end position="512"/>
    </location>
</feature>
<evidence type="ECO:0000256" key="6">
    <source>
        <dbReference type="SAM" id="Phobius"/>
    </source>
</evidence>
<dbReference type="RefSeq" id="XP_013396625.1">
    <property type="nucleotide sequence ID" value="XM_013541171.1"/>
</dbReference>
<dbReference type="GeneID" id="106163551"/>
<evidence type="ECO:0000313" key="9">
    <source>
        <dbReference type="Proteomes" id="UP000085678"/>
    </source>
</evidence>
<dbReference type="AlphaFoldDB" id="A0A1S3IEE1"/>
<evidence type="ECO:0000259" key="7">
    <source>
        <dbReference type="Pfam" id="PF14737"/>
    </source>
</evidence>
<keyword evidence="6" id="KW-0472">Membrane</keyword>
<dbReference type="PANTHER" id="PTHR22118:SF14">
    <property type="entry name" value="DYNEIN AXONEMAL ASSEMBLY FACTOR 3"/>
    <property type="match status" value="1"/>
</dbReference>
<feature type="compositionally biased region" description="Basic and acidic residues" evidence="5">
    <location>
        <begin position="371"/>
        <end position="381"/>
    </location>
</feature>
<dbReference type="KEGG" id="lak:106163551"/>
<evidence type="ECO:0000256" key="4">
    <source>
        <dbReference type="ARBA" id="ARBA00024190"/>
    </source>
</evidence>
<feature type="compositionally biased region" description="Acidic residues" evidence="5">
    <location>
        <begin position="382"/>
        <end position="395"/>
    </location>
</feature>
<dbReference type="InterPro" id="IPR039304">
    <property type="entry name" value="DNAAF3"/>
</dbReference>
<name>A0A1S3IEE1_LINAN</name>
<dbReference type="Pfam" id="PF14740">
    <property type="entry name" value="DUF4471"/>
    <property type="match status" value="1"/>
</dbReference>
<dbReference type="STRING" id="7574.A0A1S3IEE1"/>
<evidence type="ECO:0000256" key="1">
    <source>
        <dbReference type="ARBA" id="ARBA00010449"/>
    </source>
</evidence>
<dbReference type="PANTHER" id="PTHR22118">
    <property type="entry name" value="DYNEIN ASSEMBLY FACTOR 3, AXONEMAL"/>
    <property type="match status" value="1"/>
</dbReference>
<proteinExistence type="inferred from homology"/>
<evidence type="ECO:0000259" key="8">
    <source>
        <dbReference type="Pfam" id="PF14740"/>
    </source>
</evidence>
<gene>
    <name evidence="10" type="primary">LOC106163551</name>
</gene>
<dbReference type="GO" id="GO:0044458">
    <property type="term" value="P:motile cilium assembly"/>
    <property type="evidence" value="ECO:0007669"/>
    <property type="project" value="TreeGrafter"/>
</dbReference>
<dbReference type="InterPro" id="IPR028235">
    <property type="entry name" value="DNAAF3_C"/>
</dbReference>
<dbReference type="InParanoid" id="A0A1S3IEE1"/>
<dbReference type="FunCoup" id="A0A1S3IEE1">
    <property type="interactions" value="4"/>
</dbReference>
<keyword evidence="3" id="KW-0970">Cilium biogenesis/degradation</keyword>
<keyword evidence="6" id="KW-0812">Transmembrane</keyword>
<dbReference type="OrthoDB" id="538817at2759"/>
<feature type="transmembrane region" description="Helical" evidence="6">
    <location>
        <begin position="19"/>
        <end position="36"/>
    </location>
</feature>
<evidence type="ECO:0000313" key="10">
    <source>
        <dbReference type="RefSeq" id="XP_013396625.1"/>
    </source>
</evidence>
<comment type="similarity">
    <text evidence="1">Belongs to the DNAAF3 family.</text>
</comment>
<organism evidence="9 10">
    <name type="scientific">Lingula anatina</name>
    <name type="common">Brachiopod</name>
    <name type="synonym">Lingula unguis</name>
    <dbReference type="NCBI Taxonomy" id="7574"/>
    <lineage>
        <taxon>Eukaryota</taxon>
        <taxon>Metazoa</taxon>
        <taxon>Spiralia</taxon>
        <taxon>Lophotrochozoa</taxon>
        <taxon>Brachiopoda</taxon>
        <taxon>Linguliformea</taxon>
        <taxon>Lingulata</taxon>
        <taxon>Lingulida</taxon>
        <taxon>Linguloidea</taxon>
        <taxon>Lingulidae</taxon>
        <taxon>Lingula</taxon>
    </lineage>
</organism>
<accession>A0A1S3IEE1</accession>
<keyword evidence="2" id="KW-0963">Cytoplasm</keyword>
<comment type="subcellular location">
    <subcellularLocation>
        <location evidence="4">Dynein axonemal particle</location>
    </subcellularLocation>
</comment>
<evidence type="ECO:0000256" key="2">
    <source>
        <dbReference type="ARBA" id="ARBA00022490"/>
    </source>
</evidence>
<evidence type="ECO:0000256" key="5">
    <source>
        <dbReference type="SAM" id="MobiDB-lite"/>
    </source>
</evidence>
<dbReference type="InterPro" id="IPR027974">
    <property type="entry name" value="DUF4470"/>
</dbReference>
<keyword evidence="6" id="KW-1133">Transmembrane helix</keyword>
<feature type="region of interest" description="Disordered" evidence="5">
    <location>
        <begin position="365"/>
        <end position="414"/>
    </location>
</feature>